<dbReference type="InterPro" id="IPR052773">
    <property type="entry name" value="Anaerobic_Peroxidase-Rel"/>
</dbReference>
<accession>R1AUK4</accession>
<reference evidence="2 3" key="1">
    <citation type="journal article" date="2015" name="Geomicrobiol. J.">
        <title>Caldisalinibacter kiritimatiensis gen. nov., sp. nov., a moderately thermohalophilic thiosulfate-reducing bacterium from a hypersaline microbial mat.</title>
        <authorList>
            <person name="Ben Hania W."/>
            <person name="Joseph M."/>
            <person name="Fiebig A."/>
            <person name="Bunk B."/>
            <person name="Klenk H.-P."/>
            <person name="Fardeau M.-L."/>
            <person name="Spring S."/>
        </authorList>
    </citation>
    <scope>NUCLEOTIDE SEQUENCE [LARGE SCALE GENOMIC DNA]</scope>
    <source>
        <strain evidence="2 3">L21-TH-D2</strain>
    </source>
</reference>
<dbReference type="AlphaFoldDB" id="R1AUK4"/>
<dbReference type="Proteomes" id="UP000013378">
    <property type="component" value="Unassembled WGS sequence"/>
</dbReference>
<dbReference type="SUPFAM" id="SSF47240">
    <property type="entry name" value="Ferritin-like"/>
    <property type="match status" value="1"/>
</dbReference>
<organism evidence="2 3">
    <name type="scientific">Caldisalinibacter kiritimatiensis</name>
    <dbReference type="NCBI Taxonomy" id="1304284"/>
    <lineage>
        <taxon>Bacteria</taxon>
        <taxon>Bacillati</taxon>
        <taxon>Bacillota</taxon>
        <taxon>Tissierellia</taxon>
        <taxon>Tissierellales</taxon>
        <taxon>Thermohalobacteraceae</taxon>
        <taxon>Caldisalinibacter</taxon>
    </lineage>
</organism>
<evidence type="ECO:0000259" key="1">
    <source>
        <dbReference type="PROSITE" id="PS50905"/>
    </source>
</evidence>
<dbReference type="EMBL" id="ARZA01000111">
    <property type="protein sequence ID" value="EOD00838.1"/>
    <property type="molecule type" value="Genomic_DNA"/>
</dbReference>
<dbReference type="InterPro" id="IPR012347">
    <property type="entry name" value="Ferritin-like"/>
</dbReference>
<dbReference type="PANTHER" id="PTHR43339:SF1">
    <property type="entry name" value="RUBRERYTHRIN"/>
    <property type="match status" value="1"/>
</dbReference>
<dbReference type="InterPro" id="IPR003251">
    <property type="entry name" value="Rr_diiron-bd_dom"/>
</dbReference>
<gene>
    <name evidence="2" type="ORF">L21TH_1114</name>
</gene>
<keyword evidence="3" id="KW-1185">Reference proteome</keyword>
<proteinExistence type="predicted"/>
<dbReference type="PANTHER" id="PTHR43339">
    <property type="entry name" value="RUBRERYTHRIN-RELATED"/>
    <property type="match status" value="1"/>
</dbReference>
<name>R1AUK4_9FIRM</name>
<dbReference type="GO" id="GO:0016491">
    <property type="term" value="F:oxidoreductase activity"/>
    <property type="evidence" value="ECO:0007669"/>
    <property type="project" value="InterPro"/>
</dbReference>
<dbReference type="InterPro" id="IPR045236">
    <property type="entry name" value="RevRr_diiron-bd_dom"/>
</dbReference>
<dbReference type="Pfam" id="PF02915">
    <property type="entry name" value="Rubrerythrin"/>
    <property type="match status" value="1"/>
</dbReference>
<dbReference type="Gene3D" id="1.20.1260.10">
    <property type="match status" value="1"/>
</dbReference>
<dbReference type="InterPro" id="IPR009040">
    <property type="entry name" value="Ferritin-like_diiron"/>
</dbReference>
<dbReference type="CDD" id="cd01046">
    <property type="entry name" value="Rubrerythrin_like"/>
    <property type="match status" value="1"/>
</dbReference>
<dbReference type="OrthoDB" id="9805587at2"/>
<dbReference type="STRING" id="1304284.L21TH_1114"/>
<comment type="caution">
    <text evidence="2">The sequence shown here is derived from an EMBL/GenBank/DDBJ whole genome shotgun (WGS) entry which is preliminary data.</text>
</comment>
<evidence type="ECO:0000313" key="3">
    <source>
        <dbReference type="Proteomes" id="UP000013378"/>
    </source>
</evidence>
<dbReference type="RefSeq" id="WP_006311269.1">
    <property type="nucleotide sequence ID" value="NZ_ARZA01000111.1"/>
</dbReference>
<dbReference type="InterPro" id="IPR009078">
    <property type="entry name" value="Ferritin-like_SF"/>
</dbReference>
<protein>
    <submittedName>
        <fullName evidence="2">Rubrerythrin</fullName>
    </submittedName>
</protein>
<evidence type="ECO:0000313" key="2">
    <source>
        <dbReference type="EMBL" id="EOD00838.1"/>
    </source>
</evidence>
<feature type="domain" description="Ferritin-like diiron" evidence="1">
    <location>
        <begin position="14"/>
        <end position="142"/>
    </location>
</feature>
<dbReference type="PROSITE" id="PS50905">
    <property type="entry name" value="FERRITIN_LIKE"/>
    <property type="match status" value="1"/>
</dbReference>
<dbReference type="GO" id="GO:0005506">
    <property type="term" value="F:iron ion binding"/>
    <property type="evidence" value="ECO:0007669"/>
    <property type="project" value="InterPro"/>
</dbReference>
<dbReference type="eggNOG" id="COG1592">
    <property type="taxonomic scope" value="Bacteria"/>
</dbReference>
<sequence>MENLELVVEQKIGETKDSQLKNIVKQNFKGETTEAGLYFAIARLAERQGYPEIAQVLTTIAIEEIEHASRFAQLNGMISDDVFENIKTMLEGEINANKAKKEAAIKAEELGIESARDYFNESAKDEARHARMLEGLLNRYAK</sequence>